<evidence type="ECO:0000259" key="2">
    <source>
        <dbReference type="Pfam" id="PF08291"/>
    </source>
</evidence>
<protein>
    <submittedName>
        <fullName evidence="3">Peptidase M15</fullName>
    </submittedName>
</protein>
<dbReference type="SUPFAM" id="SSF55166">
    <property type="entry name" value="Hedgehog/DD-peptidase"/>
    <property type="match status" value="1"/>
</dbReference>
<evidence type="ECO:0000313" key="3">
    <source>
        <dbReference type="EMBL" id="SEF89063.1"/>
    </source>
</evidence>
<feature type="region of interest" description="Disordered" evidence="1">
    <location>
        <begin position="123"/>
        <end position="163"/>
    </location>
</feature>
<evidence type="ECO:0000313" key="4">
    <source>
        <dbReference type="Proteomes" id="UP000236735"/>
    </source>
</evidence>
<feature type="domain" description="Peptidase M15A C-terminal" evidence="2">
    <location>
        <begin position="12"/>
        <end position="101"/>
    </location>
</feature>
<evidence type="ECO:0000256" key="1">
    <source>
        <dbReference type="SAM" id="MobiDB-lite"/>
    </source>
</evidence>
<proteinExistence type="predicted"/>
<sequence length="204" mass="22149">MNKTNLIRLSEHFTLAELCKTSHTTATGNTPPPAAINNLKNLCDNWLEPLRHSYNTRYGDPDEPLIISSGYRSPEVNRKAGGSPTSNHTTGCAVDIRCLGLEQAIRYAAILLDLADTRGREFKGAQASEGSQVSEGSQLEGSQAPVASQASEGSPCSVAPQASEGTLESDFDELFIERSFRGTYWLHLAVRPTANRHKTAFVQT</sequence>
<organism evidence="3 4">
    <name type="scientific">Xylanibacter ruminicola</name>
    <name type="common">Prevotella ruminicola</name>
    <dbReference type="NCBI Taxonomy" id="839"/>
    <lineage>
        <taxon>Bacteria</taxon>
        <taxon>Pseudomonadati</taxon>
        <taxon>Bacteroidota</taxon>
        <taxon>Bacteroidia</taxon>
        <taxon>Bacteroidales</taxon>
        <taxon>Prevotellaceae</taxon>
        <taxon>Xylanibacter</taxon>
    </lineage>
</organism>
<dbReference type="Pfam" id="PF08291">
    <property type="entry name" value="Peptidase_M15_3"/>
    <property type="match status" value="1"/>
</dbReference>
<dbReference type="InterPro" id="IPR013230">
    <property type="entry name" value="Peptidase_M15A_C"/>
</dbReference>
<dbReference type="InterPro" id="IPR009045">
    <property type="entry name" value="Zn_M74/Hedgehog-like"/>
</dbReference>
<reference evidence="3 4" key="1">
    <citation type="submission" date="2016-10" db="EMBL/GenBank/DDBJ databases">
        <authorList>
            <person name="de Groot N.N."/>
        </authorList>
    </citation>
    <scope>NUCLEOTIDE SEQUENCE [LARGE SCALE GENOMIC DNA]</scope>
    <source>
        <strain evidence="3 4">AR32</strain>
    </source>
</reference>
<dbReference type="AlphaFoldDB" id="A0A1H5VPF8"/>
<dbReference type="Gene3D" id="3.30.1380.10">
    <property type="match status" value="1"/>
</dbReference>
<dbReference type="EMBL" id="FNUV01000005">
    <property type="protein sequence ID" value="SEF89063.1"/>
    <property type="molecule type" value="Genomic_DNA"/>
</dbReference>
<gene>
    <name evidence="3" type="ORF">SAMN05216354_1959</name>
</gene>
<name>A0A1H5VPF8_XYLRU</name>
<dbReference type="RefSeq" id="WP_103915844.1">
    <property type="nucleotide sequence ID" value="NZ_FNUV01000005.1"/>
</dbReference>
<dbReference type="Proteomes" id="UP000236735">
    <property type="component" value="Unassembled WGS sequence"/>
</dbReference>
<accession>A0A1H5VPF8</accession>
<feature type="compositionally biased region" description="Polar residues" evidence="1">
    <location>
        <begin position="128"/>
        <end position="154"/>
    </location>
</feature>